<dbReference type="Proteomes" id="UP000027138">
    <property type="component" value="Unassembled WGS sequence"/>
</dbReference>
<protein>
    <submittedName>
        <fullName evidence="2">Uncharacterized protein</fullName>
    </submittedName>
</protein>
<reference evidence="2 3" key="1">
    <citation type="journal article" date="2014" name="PLoS ONE">
        <title>Global Analysis of Gene Expression Profiles in Physic Nut (Jatropha curcas L.) Seedlings Exposed to Salt Stress.</title>
        <authorList>
            <person name="Zhang L."/>
            <person name="Zhang C."/>
            <person name="Wu P."/>
            <person name="Chen Y."/>
            <person name="Li M."/>
            <person name="Jiang H."/>
            <person name="Wu G."/>
        </authorList>
    </citation>
    <scope>NUCLEOTIDE SEQUENCE [LARGE SCALE GENOMIC DNA]</scope>
    <source>
        <strain evidence="3">cv. GZQX0401</strain>
        <tissue evidence="2">Young leaves</tissue>
    </source>
</reference>
<dbReference type="EMBL" id="KK914682">
    <property type="protein sequence ID" value="KDP30440.1"/>
    <property type="molecule type" value="Genomic_DNA"/>
</dbReference>
<evidence type="ECO:0000313" key="2">
    <source>
        <dbReference type="EMBL" id="KDP30440.1"/>
    </source>
</evidence>
<gene>
    <name evidence="2" type="ORF">JCGZ_16679</name>
</gene>
<keyword evidence="3" id="KW-1185">Reference proteome</keyword>
<sequence length="53" mass="6025">MQSELYLEDNDNRDWMSLVPPPSANTGSPVDVVEDWGAGFDDFEIFDGLKEFK</sequence>
<feature type="compositionally biased region" description="Acidic residues" evidence="1">
    <location>
        <begin position="1"/>
        <end position="11"/>
    </location>
</feature>
<dbReference type="AlphaFoldDB" id="A0A067KDV6"/>
<dbReference type="OrthoDB" id="645489at2759"/>
<proteinExistence type="predicted"/>
<organism evidence="2 3">
    <name type="scientific">Jatropha curcas</name>
    <name type="common">Barbados nut</name>
    <dbReference type="NCBI Taxonomy" id="180498"/>
    <lineage>
        <taxon>Eukaryota</taxon>
        <taxon>Viridiplantae</taxon>
        <taxon>Streptophyta</taxon>
        <taxon>Embryophyta</taxon>
        <taxon>Tracheophyta</taxon>
        <taxon>Spermatophyta</taxon>
        <taxon>Magnoliopsida</taxon>
        <taxon>eudicotyledons</taxon>
        <taxon>Gunneridae</taxon>
        <taxon>Pentapetalae</taxon>
        <taxon>rosids</taxon>
        <taxon>fabids</taxon>
        <taxon>Malpighiales</taxon>
        <taxon>Euphorbiaceae</taxon>
        <taxon>Crotonoideae</taxon>
        <taxon>Jatropheae</taxon>
        <taxon>Jatropha</taxon>
    </lineage>
</organism>
<name>A0A067KDV6_JATCU</name>
<evidence type="ECO:0000256" key="1">
    <source>
        <dbReference type="SAM" id="MobiDB-lite"/>
    </source>
</evidence>
<feature type="region of interest" description="Disordered" evidence="1">
    <location>
        <begin position="1"/>
        <end position="29"/>
    </location>
</feature>
<accession>A0A067KDV6</accession>
<evidence type="ECO:0000313" key="3">
    <source>
        <dbReference type="Proteomes" id="UP000027138"/>
    </source>
</evidence>